<evidence type="ECO:0000259" key="3">
    <source>
        <dbReference type="Pfam" id="PF04892"/>
    </source>
</evidence>
<feature type="region of interest" description="Disordered" evidence="1">
    <location>
        <begin position="430"/>
        <end position="453"/>
    </location>
</feature>
<feature type="transmembrane region" description="Helical" evidence="2">
    <location>
        <begin position="52"/>
        <end position="72"/>
    </location>
</feature>
<dbReference type="InterPro" id="IPR006976">
    <property type="entry name" value="VanZ-like"/>
</dbReference>
<feature type="transmembrane region" description="Helical" evidence="2">
    <location>
        <begin position="114"/>
        <end position="131"/>
    </location>
</feature>
<feature type="domain" description="VanZ-like" evidence="3">
    <location>
        <begin position="46"/>
        <end position="131"/>
    </location>
</feature>
<dbReference type="Proteomes" id="UP000697998">
    <property type="component" value="Unassembled WGS sequence"/>
</dbReference>
<reference evidence="4 5" key="1">
    <citation type="submission" date="2020-10" db="EMBL/GenBank/DDBJ databases">
        <title>Connecting structure to function with the recovery of over 1000 high-quality activated sludge metagenome-assembled genomes encoding full-length rRNA genes using long-read sequencing.</title>
        <authorList>
            <person name="Singleton C.M."/>
            <person name="Petriglieri F."/>
            <person name="Kristensen J.M."/>
            <person name="Kirkegaard R.H."/>
            <person name="Michaelsen T.Y."/>
            <person name="Andersen M.H."/>
            <person name="Karst S.M."/>
            <person name="Dueholm M.S."/>
            <person name="Nielsen P.H."/>
            <person name="Albertsen M."/>
        </authorList>
    </citation>
    <scope>NUCLEOTIDE SEQUENCE [LARGE SCALE GENOMIC DNA]</scope>
    <source>
        <strain evidence="4">EsbW_18-Q3-R4-48_BATAC.285</strain>
    </source>
</reference>
<evidence type="ECO:0000313" key="4">
    <source>
        <dbReference type="EMBL" id="MBK7674422.1"/>
    </source>
</evidence>
<gene>
    <name evidence="4" type="ORF">IPJ27_06420</name>
</gene>
<dbReference type="EMBL" id="JADJMH010000004">
    <property type="protein sequence ID" value="MBK7674422.1"/>
    <property type="molecule type" value="Genomic_DNA"/>
</dbReference>
<evidence type="ECO:0000256" key="2">
    <source>
        <dbReference type="SAM" id="Phobius"/>
    </source>
</evidence>
<feature type="transmembrane region" description="Helical" evidence="2">
    <location>
        <begin position="79"/>
        <end position="102"/>
    </location>
</feature>
<feature type="transmembrane region" description="Helical" evidence="2">
    <location>
        <begin position="736"/>
        <end position="757"/>
    </location>
</feature>
<dbReference type="NCBIfam" id="NF037970">
    <property type="entry name" value="vanZ_1"/>
    <property type="match status" value="1"/>
</dbReference>
<proteinExistence type="predicted"/>
<feature type="transmembrane region" description="Helical" evidence="2">
    <location>
        <begin position="196"/>
        <end position="215"/>
    </location>
</feature>
<feature type="transmembrane region" description="Helical" evidence="2">
    <location>
        <begin position="467"/>
        <end position="485"/>
    </location>
</feature>
<feature type="transmembrane region" description="Helical" evidence="2">
    <location>
        <begin position="282"/>
        <end position="304"/>
    </location>
</feature>
<feature type="transmembrane region" description="Helical" evidence="2">
    <location>
        <begin position="657"/>
        <end position="676"/>
    </location>
</feature>
<sequence>MWLLPAALVYTLFPVYGSLMPFLWQHMPMDEALRRFATILGGPMMPDSRADFAANVLLALPLAVLWLAVLTTGRRRKQWVGAAVAVWLSCTALALALEFSQLFFSGRLPALSDFVAQSLGALAGVGVWRLIPSRFWFVSSNSGSVWRSVQALYLAGVALYALMPLDLTVSLSELVGKFKLGMVRLVPFSGFAAEPGWALVDMALDTAIWLGAAVLTRLAFGRLTAQASIALLLFATVLETAQILVLSRVVDTTDVLTAAMGLFIGYRLSGAGVAADRVPRRCVVRWLTVAALTMAAFVLSAFPFDFSSEASELRQRLSSLSLIPFATYVYSSELYLVTNLLRRFFLFSVIAASVQWALSAGARPPRQQTLLVASFCGLAALGIELMRLALSKGFFDLGNVLIAAGCGMVIAPVVRRLLRDDNPQVVAARLQTPPVGGPAGRGQPRGTGRKPGASVLDQLSRQRLQRLSWPGLFGLPVALLVLAYLPGTPYNLKELLAPNGLPWPVLPMAVVLCALGGVPSLIANLAGSADSRAPSEHATVWLLGVPPVLAALILLGVDRESVHDVVGSPVWGVFPAGELFLRLSVLLLGPLWALALGCSMSSMVVAADGRVLSAVRLVMHGLWVLPVWHLVVVVWAATDNLTELMNDGGTPLSSLCLLAYAALVGATACTLLRAVVQAQLRRFAMAGLSLLCSGLAGYALLVWGTELIIVKYERVFSALQFLLSTDRSHYVSGVQLWWRFACAHGAVVLGVCGTLPFGQRLARWLSRLGKAAVRNQVEV</sequence>
<keyword evidence="2" id="KW-0812">Transmembrane</keyword>
<accession>A0A935UFA4</accession>
<feature type="transmembrane region" description="Helical" evidence="2">
    <location>
        <begin position="505"/>
        <end position="526"/>
    </location>
</feature>
<feature type="transmembrane region" description="Helical" evidence="2">
    <location>
        <begin position="370"/>
        <end position="388"/>
    </location>
</feature>
<feature type="transmembrane region" description="Helical" evidence="2">
    <location>
        <begin position="255"/>
        <end position="275"/>
    </location>
</feature>
<comment type="caution">
    <text evidence="4">The sequence shown here is derived from an EMBL/GenBank/DDBJ whole genome shotgun (WGS) entry which is preliminary data.</text>
</comment>
<keyword evidence="2" id="KW-0472">Membrane</keyword>
<keyword evidence="2" id="KW-1133">Transmembrane helix</keyword>
<name>A0A935UFA4_9PROT</name>
<feature type="transmembrane region" description="Helical" evidence="2">
    <location>
        <begin position="683"/>
        <end position="703"/>
    </location>
</feature>
<feature type="transmembrane region" description="Helical" evidence="2">
    <location>
        <begin position="340"/>
        <end position="358"/>
    </location>
</feature>
<feature type="transmembrane region" description="Helical" evidence="2">
    <location>
        <begin position="227"/>
        <end position="249"/>
    </location>
</feature>
<organism evidence="4 5">
    <name type="scientific">Candidatus Accumulibacter proximus</name>
    <dbReference type="NCBI Taxonomy" id="2954385"/>
    <lineage>
        <taxon>Bacteria</taxon>
        <taxon>Pseudomonadati</taxon>
        <taxon>Pseudomonadota</taxon>
        <taxon>Betaproteobacteria</taxon>
        <taxon>Candidatus Accumulibacter</taxon>
    </lineage>
</organism>
<evidence type="ECO:0000313" key="5">
    <source>
        <dbReference type="Proteomes" id="UP000697998"/>
    </source>
</evidence>
<feature type="transmembrane region" description="Helical" evidence="2">
    <location>
        <begin position="579"/>
        <end position="605"/>
    </location>
</feature>
<protein>
    <submittedName>
        <fullName evidence="4">VanZ family protein</fullName>
    </submittedName>
</protein>
<dbReference type="AlphaFoldDB" id="A0A935UFA4"/>
<feature type="transmembrane region" description="Helical" evidence="2">
    <location>
        <begin position="394"/>
        <end position="414"/>
    </location>
</feature>
<feature type="transmembrane region" description="Helical" evidence="2">
    <location>
        <begin position="538"/>
        <end position="557"/>
    </location>
</feature>
<feature type="transmembrane region" description="Helical" evidence="2">
    <location>
        <begin position="152"/>
        <end position="176"/>
    </location>
</feature>
<feature type="transmembrane region" description="Helical" evidence="2">
    <location>
        <begin position="617"/>
        <end position="637"/>
    </location>
</feature>
<evidence type="ECO:0000256" key="1">
    <source>
        <dbReference type="SAM" id="MobiDB-lite"/>
    </source>
</evidence>
<dbReference type="Pfam" id="PF04892">
    <property type="entry name" value="VanZ"/>
    <property type="match status" value="1"/>
</dbReference>